<protein>
    <submittedName>
        <fullName evidence="14">Efflux RND transporter periplasmic adaptor subunit</fullName>
    </submittedName>
</protein>
<dbReference type="Pfam" id="PF25944">
    <property type="entry name" value="Beta-barrel_RND"/>
    <property type="match status" value="1"/>
</dbReference>
<organism evidence="14 15">
    <name type="scientific">Aquabacterium soli</name>
    <dbReference type="NCBI Taxonomy" id="2493092"/>
    <lineage>
        <taxon>Bacteria</taxon>
        <taxon>Pseudomonadati</taxon>
        <taxon>Pseudomonadota</taxon>
        <taxon>Betaproteobacteria</taxon>
        <taxon>Burkholderiales</taxon>
        <taxon>Aquabacterium</taxon>
    </lineage>
</organism>
<evidence type="ECO:0000256" key="3">
    <source>
        <dbReference type="ARBA" id="ARBA00022448"/>
    </source>
</evidence>
<feature type="domain" description="Multidrug resistance protein MdtA-like beta-barrel" evidence="12">
    <location>
        <begin position="228"/>
        <end position="322"/>
    </location>
</feature>
<evidence type="ECO:0000259" key="10">
    <source>
        <dbReference type="Pfam" id="PF25876"/>
    </source>
</evidence>
<evidence type="ECO:0000256" key="5">
    <source>
        <dbReference type="ARBA" id="ARBA00022519"/>
    </source>
</evidence>
<dbReference type="SUPFAM" id="SSF111369">
    <property type="entry name" value="HlyD-like secretion proteins"/>
    <property type="match status" value="1"/>
</dbReference>
<dbReference type="GO" id="GO:1990195">
    <property type="term" value="C:macrolide transmembrane transporter complex"/>
    <property type="evidence" value="ECO:0007669"/>
    <property type="project" value="InterPro"/>
</dbReference>
<comment type="similarity">
    <text evidence="2">Belongs to the membrane fusion protein (MFP) (TC 8.A.1) family.</text>
</comment>
<evidence type="ECO:0000259" key="11">
    <source>
        <dbReference type="Pfam" id="PF25917"/>
    </source>
</evidence>
<evidence type="ECO:0000256" key="6">
    <source>
        <dbReference type="ARBA" id="ARBA00023054"/>
    </source>
</evidence>
<dbReference type="NCBIfam" id="TIGR01730">
    <property type="entry name" value="RND_mfp"/>
    <property type="match status" value="1"/>
</dbReference>
<comment type="caution">
    <text evidence="14">The sequence shown here is derived from an EMBL/GenBank/DDBJ whole genome shotgun (WGS) entry which is preliminary data.</text>
</comment>
<dbReference type="InterPro" id="IPR058627">
    <property type="entry name" value="MdtA-like_C"/>
</dbReference>
<dbReference type="InterPro" id="IPR030190">
    <property type="entry name" value="MacA_alpha-hairpin_sf"/>
</dbReference>
<dbReference type="Pfam" id="PF25917">
    <property type="entry name" value="BSH_RND"/>
    <property type="match status" value="1"/>
</dbReference>
<evidence type="ECO:0000256" key="8">
    <source>
        <dbReference type="SAM" id="Coils"/>
    </source>
</evidence>
<dbReference type="Gene3D" id="2.40.30.170">
    <property type="match status" value="1"/>
</dbReference>
<feature type="compositionally biased region" description="Low complexity" evidence="9">
    <location>
        <begin position="277"/>
        <end position="289"/>
    </location>
</feature>
<name>A0A426VBG2_9BURK</name>
<dbReference type="EMBL" id="RSED01000008">
    <property type="protein sequence ID" value="RRS04090.1"/>
    <property type="molecule type" value="Genomic_DNA"/>
</dbReference>
<feature type="domain" description="Multidrug resistance protein MdtA-like alpha-helical hairpin" evidence="10">
    <location>
        <begin position="114"/>
        <end position="190"/>
    </location>
</feature>
<dbReference type="OrthoDB" id="9784484at2"/>
<dbReference type="PANTHER" id="PTHR30469">
    <property type="entry name" value="MULTIDRUG RESISTANCE PROTEIN MDTA"/>
    <property type="match status" value="1"/>
</dbReference>
<feature type="region of interest" description="Disordered" evidence="9">
    <location>
        <begin position="267"/>
        <end position="289"/>
    </location>
</feature>
<dbReference type="AlphaFoldDB" id="A0A426VBG2"/>
<proteinExistence type="inferred from homology"/>
<accession>A0A426VBG2</accession>
<gene>
    <name evidence="14" type="ORF">EIP75_11950</name>
</gene>
<evidence type="ECO:0000256" key="2">
    <source>
        <dbReference type="ARBA" id="ARBA00009477"/>
    </source>
</evidence>
<reference evidence="14 15" key="1">
    <citation type="submission" date="2018-12" db="EMBL/GenBank/DDBJ databases">
        <title>The whole draft genome of Aquabacterium sp. SJQ9.</title>
        <authorList>
            <person name="Sun L."/>
            <person name="Gao X."/>
            <person name="Chen W."/>
            <person name="Huang K."/>
        </authorList>
    </citation>
    <scope>NUCLEOTIDE SEQUENCE [LARGE SCALE GENOMIC DNA]</scope>
    <source>
        <strain evidence="14 15">SJQ9</strain>
    </source>
</reference>
<dbReference type="Gene3D" id="2.40.50.100">
    <property type="match status" value="1"/>
</dbReference>
<dbReference type="PANTHER" id="PTHR30469:SF33">
    <property type="entry name" value="SLR1207 PROTEIN"/>
    <property type="match status" value="1"/>
</dbReference>
<dbReference type="RefSeq" id="WP_125243494.1">
    <property type="nucleotide sequence ID" value="NZ_RSED01000008.1"/>
</dbReference>
<dbReference type="GO" id="GO:0019898">
    <property type="term" value="C:extrinsic component of membrane"/>
    <property type="evidence" value="ECO:0007669"/>
    <property type="project" value="InterPro"/>
</dbReference>
<evidence type="ECO:0000313" key="14">
    <source>
        <dbReference type="EMBL" id="RRS04090.1"/>
    </source>
</evidence>
<dbReference type="GO" id="GO:1990961">
    <property type="term" value="P:xenobiotic detoxification by transmembrane export across the plasma membrane"/>
    <property type="evidence" value="ECO:0007669"/>
    <property type="project" value="InterPro"/>
</dbReference>
<dbReference type="GO" id="GO:1990281">
    <property type="term" value="C:efflux pump complex"/>
    <property type="evidence" value="ECO:0007669"/>
    <property type="project" value="TreeGrafter"/>
</dbReference>
<evidence type="ECO:0000259" key="12">
    <source>
        <dbReference type="Pfam" id="PF25944"/>
    </source>
</evidence>
<dbReference type="Gene3D" id="6.10.140.1990">
    <property type="match status" value="1"/>
</dbReference>
<dbReference type="InterPro" id="IPR006143">
    <property type="entry name" value="RND_pump_MFP"/>
</dbReference>
<evidence type="ECO:0000313" key="15">
    <source>
        <dbReference type="Proteomes" id="UP000269265"/>
    </source>
</evidence>
<dbReference type="Proteomes" id="UP000269265">
    <property type="component" value="Unassembled WGS sequence"/>
</dbReference>
<sequence length="411" mass="44634">MNALKSKRWWTSWKFWALLLVIAGAAWFVKKKWFSPPPTPQVITTEVRRADLEDNVLASGTVEAIKQVSVGARVSGQIKKLYVQLGDQVKQGQLIGEIDADTQTNTLRNAEAALRNAQATLLARKAALVQAELTFKREQQLLAQDATSRESFEAAKASLDTLKAEITAQEAQIEQNRISADTARVTLGYTRILAPMDGRVVAVVTEEGRTVNATQSAPTIIKLAKLDTITVKAQISEADVVRVKPGLPVYFTILGEADKRYEAKLRAIEPVPESEQTDSNTSTSTSSSSSTTAAVYYNGLFDVPNPDDKLRVSMTAQVSIVLANAKDALVVPSSALSDRRDKDGRYQVSVLEGEGKDQRIVKRKVRIGLNNRVQAQVLEGLNEGDKVVVGEAQAGESGSVGRAGRRGPGMF</sequence>
<keyword evidence="5" id="KW-0997">Cell inner membrane</keyword>
<evidence type="ECO:0000256" key="7">
    <source>
        <dbReference type="ARBA" id="ARBA00023136"/>
    </source>
</evidence>
<keyword evidence="3" id="KW-0813">Transport</keyword>
<feature type="coiled-coil region" evidence="8">
    <location>
        <begin position="152"/>
        <end position="179"/>
    </location>
</feature>
<evidence type="ECO:0000256" key="4">
    <source>
        <dbReference type="ARBA" id="ARBA00022475"/>
    </source>
</evidence>
<keyword evidence="4" id="KW-1003">Cell membrane</keyword>
<dbReference type="GO" id="GO:0030313">
    <property type="term" value="C:cell envelope"/>
    <property type="evidence" value="ECO:0007669"/>
    <property type="project" value="UniProtKB-SubCell"/>
</dbReference>
<dbReference type="InterPro" id="IPR058624">
    <property type="entry name" value="MdtA-like_HH"/>
</dbReference>
<dbReference type="InterPro" id="IPR058626">
    <property type="entry name" value="MdtA-like_b-barrel"/>
</dbReference>
<feature type="domain" description="Multidrug resistance protein MdtA-like barrel-sandwich hybrid" evidence="11">
    <location>
        <begin position="67"/>
        <end position="221"/>
    </location>
</feature>
<evidence type="ECO:0000256" key="9">
    <source>
        <dbReference type="SAM" id="MobiDB-lite"/>
    </source>
</evidence>
<dbReference type="Pfam" id="PF25967">
    <property type="entry name" value="RND-MFP_C"/>
    <property type="match status" value="1"/>
</dbReference>
<dbReference type="GO" id="GO:0015562">
    <property type="term" value="F:efflux transmembrane transporter activity"/>
    <property type="evidence" value="ECO:0007669"/>
    <property type="project" value="TreeGrafter"/>
</dbReference>
<keyword evidence="15" id="KW-1185">Reference proteome</keyword>
<keyword evidence="7" id="KW-0472">Membrane</keyword>
<comment type="subcellular location">
    <subcellularLocation>
        <location evidence="1">Cell membrane</location>
    </subcellularLocation>
</comment>
<keyword evidence="6 8" id="KW-0175">Coiled coil</keyword>
<dbReference type="InterPro" id="IPR058625">
    <property type="entry name" value="MdtA-like_BSH"/>
</dbReference>
<evidence type="ECO:0000259" key="13">
    <source>
        <dbReference type="Pfam" id="PF25967"/>
    </source>
</evidence>
<feature type="domain" description="Multidrug resistance protein MdtA-like C-terminal permuted SH3" evidence="13">
    <location>
        <begin position="327"/>
        <end position="393"/>
    </location>
</feature>
<dbReference type="Gene3D" id="2.40.420.20">
    <property type="match status" value="1"/>
</dbReference>
<dbReference type="Pfam" id="PF25876">
    <property type="entry name" value="HH_MFP_RND"/>
    <property type="match status" value="1"/>
</dbReference>
<evidence type="ECO:0000256" key="1">
    <source>
        <dbReference type="ARBA" id="ARBA00004236"/>
    </source>
</evidence>